<keyword evidence="2" id="KW-1185">Reference proteome</keyword>
<reference evidence="1 2" key="1">
    <citation type="journal article" date="2017" name="Mol. Biol. Evol.">
        <title>The 4-celled Tetrabaena socialis nuclear genome reveals the essential components for genetic control of cell number at the origin of multicellularity in the volvocine lineage.</title>
        <authorList>
            <person name="Featherston J."/>
            <person name="Arakaki Y."/>
            <person name="Hanschen E.R."/>
            <person name="Ferris P.J."/>
            <person name="Michod R.E."/>
            <person name="Olson B.J.S.C."/>
            <person name="Nozaki H."/>
            <person name="Durand P.M."/>
        </authorList>
    </citation>
    <scope>NUCLEOTIDE SEQUENCE [LARGE SCALE GENOMIC DNA]</scope>
    <source>
        <strain evidence="1 2">NIES-571</strain>
    </source>
</reference>
<evidence type="ECO:0000313" key="2">
    <source>
        <dbReference type="Proteomes" id="UP000236333"/>
    </source>
</evidence>
<protein>
    <submittedName>
        <fullName evidence="1">Uncharacterized protein</fullName>
    </submittedName>
</protein>
<accession>A0A2J7ZXC3</accession>
<dbReference type="Proteomes" id="UP000236333">
    <property type="component" value="Unassembled WGS sequence"/>
</dbReference>
<sequence>MGEAPALLDKTAIDKEQSRLERENADLRSILKQYLDGISVNDDVLNNPVNPLLVINSRLQVTLTERNKARAAAMAQRAVGGGAAGGGVRQLVEVQAVSRLG</sequence>
<organism evidence="1 2">
    <name type="scientific">Tetrabaena socialis</name>
    <dbReference type="NCBI Taxonomy" id="47790"/>
    <lineage>
        <taxon>Eukaryota</taxon>
        <taxon>Viridiplantae</taxon>
        <taxon>Chlorophyta</taxon>
        <taxon>core chlorophytes</taxon>
        <taxon>Chlorophyceae</taxon>
        <taxon>CS clade</taxon>
        <taxon>Chlamydomonadales</taxon>
        <taxon>Tetrabaenaceae</taxon>
        <taxon>Tetrabaena</taxon>
    </lineage>
</organism>
<proteinExistence type="predicted"/>
<comment type="caution">
    <text evidence="1">The sequence shown here is derived from an EMBL/GenBank/DDBJ whole genome shotgun (WGS) entry which is preliminary data.</text>
</comment>
<name>A0A2J7ZXC3_9CHLO</name>
<dbReference type="EMBL" id="PGGS01000349">
    <property type="protein sequence ID" value="PNH04924.1"/>
    <property type="molecule type" value="Genomic_DNA"/>
</dbReference>
<gene>
    <name evidence="1" type="ORF">TSOC_008876</name>
</gene>
<evidence type="ECO:0000313" key="1">
    <source>
        <dbReference type="EMBL" id="PNH04924.1"/>
    </source>
</evidence>
<dbReference type="OrthoDB" id="7760980at2759"/>
<dbReference type="AlphaFoldDB" id="A0A2J7ZXC3"/>